<comment type="similarity">
    <text evidence="1">Belongs to the peptidase S1C family.</text>
</comment>
<evidence type="ECO:0000313" key="6">
    <source>
        <dbReference type="Proteomes" id="UP000250918"/>
    </source>
</evidence>
<dbReference type="Gene3D" id="2.40.10.10">
    <property type="entry name" value="Trypsin-like serine proteases"/>
    <property type="match status" value="2"/>
</dbReference>
<evidence type="ECO:0000256" key="3">
    <source>
        <dbReference type="ARBA" id="ARBA00022801"/>
    </source>
</evidence>
<comment type="caution">
    <text evidence="5">The sequence shown here is derived from an EMBL/GenBank/DDBJ whole genome shotgun (WGS) entry which is preliminary data.</text>
</comment>
<keyword evidence="2" id="KW-0645">Protease</keyword>
<dbReference type="Proteomes" id="UP000250918">
    <property type="component" value="Unassembled WGS sequence"/>
</dbReference>
<keyword evidence="3" id="KW-0378">Hydrolase</keyword>
<dbReference type="InterPro" id="IPR036034">
    <property type="entry name" value="PDZ_sf"/>
</dbReference>
<protein>
    <recommendedName>
        <fullName evidence="4">PDZ domain-containing protein</fullName>
    </recommendedName>
</protein>
<evidence type="ECO:0000313" key="5">
    <source>
        <dbReference type="EMBL" id="PWB73525.1"/>
    </source>
</evidence>
<dbReference type="PANTHER" id="PTHR22939">
    <property type="entry name" value="SERINE PROTEASE FAMILY S1C HTRA-RELATED"/>
    <property type="match status" value="1"/>
</dbReference>
<evidence type="ECO:0000256" key="1">
    <source>
        <dbReference type="ARBA" id="ARBA00010541"/>
    </source>
</evidence>
<dbReference type="InterPro" id="IPR001940">
    <property type="entry name" value="Peptidase_S1C"/>
</dbReference>
<dbReference type="SMART" id="SM00228">
    <property type="entry name" value="PDZ"/>
    <property type="match status" value="1"/>
</dbReference>
<dbReference type="Pfam" id="PF13365">
    <property type="entry name" value="Trypsin_2"/>
    <property type="match status" value="1"/>
</dbReference>
<dbReference type="GO" id="GO:0004252">
    <property type="term" value="F:serine-type endopeptidase activity"/>
    <property type="evidence" value="ECO:0007669"/>
    <property type="project" value="InterPro"/>
</dbReference>
<accession>A0A855X3J6</accession>
<name>A0A855X3J6_9BACT</name>
<dbReference type="PANTHER" id="PTHR22939:SF129">
    <property type="entry name" value="SERINE PROTEASE HTRA2, MITOCHONDRIAL"/>
    <property type="match status" value="1"/>
</dbReference>
<dbReference type="SUPFAM" id="SSF50156">
    <property type="entry name" value="PDZ domain-like"/>
    <property type="match status" value="1"/>
</dbReference>
<dbReference type="GO" id="GO:0006515">
    <property type="term" value="P:protein quality control for misfolded or incompletely synthesized proteins"/>
    <property type="evidence" value="ECO:0007669"/>
    <property type="project" value="TreeGrafter"/>
</dbReference>
<evidence type="ECO:0000259" key="4">
    <source>
        <dbReference type="PROSITE" id="PS50106"/>
    </source>
</evidence>
<dbReference type="Pfam" id="PF17820">
    <property type="entry name" value="PDZ_6"/>
    <property type="match status" value="1"/>
</dbReference>
<dbReference type="InterPro" id="IPR043504">
    <property type="entry name" value="Peptidase_S1_PA_chymotrypsin"/>
</dbReference>
<evidence type="ECO:0000256" key="2">
    <source>
        <dbReference type="ARBA" id="ARBA00022670"/>
    </source>
</evidence>
<gene>
    <name evidence="5" type="ORF">C3F09_05125</name>
</gene>
<dbReference type="Gene3D" id="2.30.42.10">
    <property type="match status" value="1"/>
</dbReference>
<dbReference type="PRINTS" id="PR00834">
    <property type="entry name" value="PROTEASES2C"/>
</dbReference>
<dbReference type="InterPro" id="IPR001478">
    <property type="entry name" value="PDZ"/>
</dbReference>
<dbReference type="PROSITE" id="PS50106">
    <property type="entry name" value="PDZ"/>
    <property type="match status" value="1"/>
</dbReference>
<dbReference type="GO" id="GO:0042597">
    <property type="term" value="C:periplasmic space"/>
    <property type="evidence" value="ECO:0007669"/>
    <property type="project" value="TreeGrafter"/>
</dbReference>
<sequence length="408" mass="43603">MNRPAQSRQRRRTRYTKMVTSSLRAARITLLVLFWAVFYSPSAWSADRPLTSLEVGFNDLVFDMSRSVVTIESSHRARVGAMAGTTGEAVENLVSSGLIFDTLGHVLVAASSVAGQDQIEVEIDDRQIPATLVGVDYFTDMAVLHVPVRLGMPARLSSRQVCAGQMVLAMGNAYGLRAAPAMGFCAGTRPDGSLQFSVPITSSSYGGGVFDLSGELLGLIVGSIGQGARVAVAVPAYQLSQIVSYICQYGDRHAGYVGVSTADIEIVPPIELASPFQFAGSAGRATTMISQGAVTTLVVPGSPAAAAGLQKGDLIIGYDSQRLTSAGQLATLVRRSSPGTAIDLTFIRQNDVHNARVIVGRKEIELNTPFYDVEQFDQSGPTADSLVQVLDYLKQEVSRLEARLKRLR</sequence>
<dbReference type="InterPro" id="IPR009003">
    <property type="entry name" value="Peptidase_S1_PA"/>
</dbReference>
<dbReference type="SUPFAM" id="SSF50494">
    <property type="entry name" value="Trypsin-like serine proteases"/>
    <property type="match status" value="1"/>
</dbReference>
<organism evidence="5 6">
    <name type="scientific">candidate division GN15 bacterium</name>
    <dbReference type="NCBI Taxonomy" id="2072418"/>
    <lineage>
        <taxon>Bacteria</taxon>
        <taxon>candidate division GN15</taxon>
    </lineage>
</organism>
<dbReference type="EMBL" id="PQAP01000052">
    <property type="protein sequence ID" value="PWB73525.1"/>
    <property type="molecule type" value="Genomic_DNA"/>
</dbReference>
<dbReference type="AlphaFoldDB" id="A0A855X3J6"/>
<proteinExistence type="inferred from homology"/>
<dbReference type="InterPro" id="IPR041489">
    <property type="entry name" value="PDZ_6"/>
</dbReference>
<feature type="domain" description="PDZ" evidence="4">
    <location>
        <begin position="276"/>
        <end position="348"/>
    </location>
</feature>
<reference evidence="5 6" key="1">
    <citation type="journal article" date="2018" name="ISME J.">
        <title>A methanotrophic archaeon couples anaerobic oxidation of methane to Fe(III) reduction.</title>
        <authorList>
            <person name="Cai C."/>
            <person name="Leu A.O."/>
            <person name="Xie G.J."/>
            <person name="Guo J."/>
            <person name="Feng Y."/>
            <person name="Zhao J.X."/>
            <person name="Tyson G.W."/>
            <person name="Yuan Z."/>
            <person name="Hu S."/>
        </authorList>
    </citation>
    <scope>NUCLEOTIDE SEQUENCE [LARGE SCALE GENOMIC DNA]</scope>
    <source>
        <strain evidence="5">FeB_12</strain>
    </source>
</reference>